<dbReference type="SMART" id="SM00490">
    <property type="entry name" value="HELICc"/>
    <property type="match status" value="1"/>
</dbReference>
<dbReference type="Proteomes" id="UP001497392">
    <property type="component" value="Unassembled WGS sequence"/>
</dbReference>
<dbReference type="PROSITE" id="PS50800">
    <property type="entry name" value="SAP"/>
    <property type="match status" value="1"/>
</dbReference>
<feature type="compositionally biased region" description="Low complexity" evidence="9">
    <location>
        <begin position="178"/>
        <end position="192"/>
    </location>
</feature>
<dbReference type="PANTHER" id="PTHR13710">
    <property type="entry name" value="DNA HELICASE RECQ FAMILY MEMBER"/>
    <property type="match status" value="1"/>
</dbReference>
<evidence type="ECO:0000256" key="5">
    <source>
        <dbReference type="ARBA" id="ARBA00022840"/>
    </source>
</evidence>
<evidence type="ECO:0000259" key="13">
    <source>
        <dbReference type="PROSITE" id="PS51194"/>
    </source>
</evidence>
<feature type="compositionally biased region" description="Basic residues" evidence="9">
    <location>
        <begin position="56"/>
        <end position="68"/>
    </location>
</feature>
<evidence type="ECO:0000259" key="10">
    <source>
        <dbReference type="PROSITE" id="PS50158"/>
    </source>
</evidence>
<dbReference type="Gene3D" id="4.10.60.10">
    <property type="entry name" value="Zinc finger, CCHC-type"/>
    <property type="match status" value="1"/>
</dbReference>
<comment type="caution">
    <text evidence="14">The sequence shown here is derived from an EMBL/GenBank/DDBJ whole genome shotgun (WGS) entry which is preliminary data.</text>
</comment>
<dbReference type="InterPro" id="IPR036875">
    <property type="entry name" value="Znf_CCHC_sf"/>
</dbReference>
<accession>A0ABP1G8M1</accession>
<dbReference type="InterPro" id="IPR003034">
    <property type="entry name" value="SAP_dom"/>
</dbReference>
<dbReference type="SMART" id="SM00487">
    <property type="entry name" value="DEXDc"/>
    <property type="match status" value="1"/>
</dbReference>
<keyword evidence="15" id="KW-1185">Reference proteome</keyword>
<feature type="compositionally biased region" description="Basic and acidic residues" evidence="9">
    <location>
        <begin position="265"/>
        <end position="276"/>
    </location>
</feature>
<feature type="compositionally biased region" description="Polar residues" evidence="9">
    <location>
        <begin position="140"/>
        <end position="158"/>
    </location>
</feature>
<comment type="similarity">
    <text evidence="1">Belongs to the helicase family. RecQ subfamily.</text>
</comment>
<evidence type="ECO:0000259" key="11">
    <source>
        <dbReference type="PROSITE" id="PS50800"/>
    </source>
</evidence>
<feature type="region of interest" description="Disordered" evidence="9">
    <location>
        <begin position="140"/>
        <end position="319"/>
    </location>
</feature>
<dbReference type="InterPro" id="IPR001650">
    <property type="entry name" value="Helicase_C-like"/>
</dbReference>
<dbReference type="SMART" id="SM00513">
    <property type="entry name" value="SAP"/>
    <property type="match status" value="1"/>
</dbReference>
<feature type="domain" description="Helicase C-terminal" evidence="13">
    <location>
        <begin position="723"/>
        <end position="875"/>
    </location>
</feature>
<dbReference type="InterPro" id="IPR027417">
    <property type="entry name" value="P-loop_NTPase"/>
</dbReference>
<dbReference type="Gene3D" id="3.40.50.300">
    <property type="entry name" value="P-loop containing nucleotide triphosphate hydrolases"/>
    <property type="match status" value="2"/>
</dbReference>
<keyword evidence="8" id="KW-0863">Zinc-finger</keyword>
<keyword evidence="2" id="KW-0547">Nucleotide-binding</keyword>
<dbReference type="Gene3D" id="1.10.720.30">
    <property type="entry name" value="SAP domain"/>
    <property type="match status" value="1"/>
</dbReference>
<dbReference type="PROSITE" id="PS51194">
    <property type="entry name" value="HELICASE_CTER"/>
    <property type="match status" value="1"/>
</dbReference>
<feature type="compositionally biased region" description="Polar residues" evidence="9">
    <location>
        <begin position="346"/>
        <end position="357"/>
    </location>
</feature>
<proteinExistence type="inferred from homology"/>
<dbReference type="PROSITE" id="PS51192">
    <property type="entry name" value="HELICASE_ATP_BIND_1"/>
    <property type="match status" value="1"/>
</dbReference>
<feature type="compositionally biased region" description="Polar residues" evidence="9">
    <location>
        <begin position="215"/>
        <end position="227"/>
    </location>
</feature>
<organism evidence="14 15">
    <name type="scientific">Coccomyxa viridis</name>
    <dbReference type="NCBI Taxonomy" id="1274662"/>
    <lineage>
        <taxon>Eukaryota</taxon>
        <taxon>Viridiplantae</taxon>
        <taxon>Chlorophyta</taxon>
        <taxon>core chlorophytes</taxon>
        <taxon>Trebouxiophyceae</taxon>
        <taxon>Trebouxiophyceae incertae sedis</taxon>
        <taxon>Coccomyxaceae</taxon>
        <taxon>Coccomyxa</taxon>
    </lineage>
</organism>
<dbReference type="NCBIfam" id="TIGR00614">
    <property type="entry name" value="recQ_fam"/>
    <property type="match status" value="1"/>
</dbReference>
<keyword evidence="8" id="KW-0479">Metal-binding</keyword>
<evidence type="ECO:0000256" key="1">
    <source>
        <dbReference type="ARBA" id="ARBA00005446"/>
    </source>
</evidence>
<feature type="domain" description="SAP" evidence="11">
    <location>
        <begin position="313"/>
        <end position="347"/>
    </location>
</feature>
<keyword evidence="5" id="KW-0067">ATP-binding</keyword>
<dbReference type="InterPro" id="IPR011545">
    <property type="entry name" value="DEAD/DEAH_box_helicase_dom"/>
</dbReference>
<feature type="region of interest" description="Disordered" evidence="9">
    <location>
        <begin position="346"/>
        <end position="384"/>
    </location>
</feature>
<dbReference type="SUPFAM" id="SSF52540">
    <property type="entry name" value="P-loop containing nucleoside triphosphate hydrolases"/>
    <property type="match status" value="1"/>
</dbReference>
<keyword evidence="8" id="KW-0862">Zinc</keyword>
<dbReference type="SMART" id="SM00343">
    <property type="entry name" value="ZnF_C2HC"/>
    <property type="match status" value="1"/>
</dbReference>
<dbReference type="InterPro" id="IPR014001">
    <property type="entry name" value="Helicase_ATP-bd"/>
</dbReference>
<feature type="region of interest" description="Disordered" evidence="9">
    <location>
        <begin position="1"/>
        <end position="105"/>
    </location>
</feature>
<dbReference type="EC" id="5.6.2.4" evidence="7"/>
<feature type="region of interest" description="Disordered" evidence="9">
    <location>
        <begin position="397"/>
        <end position="420"/>
    </location>
</feature>
<evidence type="ECO:0000313" key="15">
    <source>
        <dbReference type="Proteomes" id="UP001497392"/>
    </source>
</evidence>
<dbReference type="InterPro" id="IPR004589">
    <property type="entry name" value="DNA_helicase_ATP-dep_RecQ"/>
</dbReference>
<evidence type="ECO:0000256" key="9">
    <source>
        <dbReference type="SAM" id="MobiDB-lite"/>
    </source>
</evidence>
<feature type="compositionally biased region" description="Basic residues" evidence="9">
    <location>
        <begin position="405"/>
        <end position="420"/>
    </location>
</feature>
<evidence type="ECO:0000259" key="12">
    <source>
        <dbReference type="PROSITE" id="PS51192"/>
    </source>
</evidence>
<protein>
    <recommendedName>
        <fullName evidence="7">DNA 3'-5' helicase</fullName>
        <ecNumber evidence="7">5.6.2.4</ecNumber>
    </recommendedName>
</protein>
<evidence type="ECO:0000256" key="3">
    <source>
        <dbReference type="ARBA" id="ARBA00022801"/>
    </source>
</evidence>
<feature type="compositionally biased region" description="Low complexity" evidence="9">
    <location>
        <begin position="236"/>
        <end position="251"/>
    </location>
</feature>
<dbReference type="InterPro" id="IPR001878">
    <property type="entry name" value="Znf_CCHC"/>
</dbReference>
<keyword evidence="3" id="KW-0378">Hydrolase</keyword>
<dbReference type="Pfam" id="PF02037">
    <property type="entry name" value="SAP"/>
    <property type="match status" value="1"/>
</dbReference>
<evidence type="ECO:0000256" key="8">
    <source>
        <dbReference type="PROSITE-ProRule" id="PRU00047"/>
    </source>
</evidence>
<dbReference type="Pfam" id="PF00270">
    <property type="entry name" value="DEAD"/>
    <property type="match status" value="1"/>
</dbReference>
<feature type="compositionally biased region" description="Low complexity" evidence="9">
    <location>
        <begin position="278"/>
        <end position="287"/>
    </location>
</feature>
<evidence type="ECO:0000256" key="2">
    <source>
        <dbReference type="ARBA" id="ARBA00022741"/>
    </source>
</evidence>
<feature type="compositionally biased region" description="Polar residues" evidence="9">
    <location>
        <begin position="75"/>
        <end position="88"/>
    </location>
</feature>
<reference evidence="14 15" key="1">
    <citation type="submission" date="2024-06" db="EMBL/GenBank/DDBJ databases">
        <authorList>
            <person name="Kraege A."/>
            <person name="Thomma B."/>
        </authorList>
    </citation>
    <scope>NUCLEOTIDE SEQUENCE [LARGE SCALE GENOMIC DNA]</scope>
</reference>
<dbReference type="EMBL" id="CAXHTA020000018">
    <property type="protein sequence ID" value="CAL5228462.1"/>
    <property type="molecule type" value="Genomic_DNA"/>
</dbReference>
<feature type="domain" description="CCHC-type" evidence="10">
    <location>
        <begin position="449"/>
        <end position="463"/>
    </location>
</feature>
<dbReference type="SUPFAM" id="SSF57756">
    <property type="entry name" value="Retrovirus zinc finger-like domains"/>
    <property type="match status" value="1"/>
</dbReference>
<sequence length="1167" mass="124975">MKSKAHDRNVECTSRPGGVFKCRSSPSPGLRRPLAEQTILPDGFEVNREEQMAPKRTPRKKVVKRIKRHERDTENMGTSNQQPPQQGQKAAFGQDASLLSPLKSPVRNPLRSMAAQNGLLSPSNIRPGLIKRKMQFANSLTGDTPFQPLAANTVQQGSEAPASCSAHAPYSSPNTRLPQKAQAPPQQPASQQGIESIAANTGAEPVRGTLPCARTSDNSAKQPTPASRSAAEVRSAKASAGSGVAKQAAVSRVTRLSRQAPSDSADIRCSKDEKAVQDGSSSSGSDDAYSFQGSSDDEDDAVSDSAAARGKTAGRQTAAQLKSRLKHLGLSTAGNKKDLEARLQHSATAAAGQQQLGISGPQPDVAAEKPKGKSRGAASTGVFKSQKRKNFVRINLKGGGTQGKFRSKHGGKPTSRRFGRFGRYKPKALPQAGQGQDYVEGCNNKTYICYKCHMPGHWARDCPGEPADGQDARPVEEGAGNLPADSLPRAVPAPEALSEEAMSEEALTAALQAIFGFSSYRRLQLPVIQSVLRGQNTFAIMPTGAGKSICYQIPALLSGGLVLVVSPLIALMKDQLAHLPPGLPGAMLWSGQQGSEALKTLAAIKEGRVRVLYVSPERVGSSSLRAALAPLLPLPLVCIDEAHCISEWGHNFRSAYFRLGGLLREHVPSRSVLALTATATRTTEASVARALGITPDCIFRDASLRANLRLHVTHVNGGTEAGSTKKALLKLLRPGGALASAGAVIAYATFQMQAEQVAQFLTAHGVKAAAYHAGKHMKERESVQTMFSKGQLRVVVATVAFGMGIDASFVRAVVHLSMPQSLEEYVQQVGRAGRDGQEAQCHLFLDDADFRRLHSLSNSDSVAASSVQAFLEEAFQAAEDTAPPAEDGGVHESLGVAVLAAQELSQRLDLKVEVMETLLSYLEAHEDGFVRVLPPVGRTVKVAFYSGSCDSLAHSRPLLQAMLGVCSKPRAGTYSVQLARWANAAGRLPSNILQELASLAKQDMLRFELDPKPTLAFQVVRDPEDLEALAKELTVRHTSVGRQRMQRLDTVYRTMAQAAKQSSQLQQEASIRAAAETYFERAEDAPEAPSNGVSLPLSEKTGFLAKDVRMLLRDTSEKMSAQAIARIMHGISSAAYPASKWKKCGFWGRYSDVDFACVLQIAEQEAN</sequence>
<gene>
    <name evidence="14" type="primary">g11601</name>
    <name evidence="14" type="ORF">VP750_LOCUS10368</name>
</gene>
<feature type="domain" description="Helicase ATP-binding" evidence="12">
    <location>
        <begin position="528"/>
        <end position="697"/>
    </location>
</feature>
<evidence type="ECO:0000256" key="7">
    <source>
        <dbReference type="ARBA" id="ARBA00034808"/>
    </source>
</evidence>
<dbReference type="Pfam" id="PF00098">
    <property type="entry name" value="zf-CCHC"/>
    <property type="match status" value="1"/>
</dbReference>
<name>A0ABP1G8M1_9CHLO</name>
<dbReference type="PANTHER" id="PTHR13710:SF108">
    <property type="entry name" value="ATP-DEPENDENT DNA HELICASE Q4"/>
    <property type="match status" value="1"/>
</dbReference>
<keyword evidence="4" id="KW-0347">Helicase</keyword>
<evidence type="ECO:0000313" key="14">
    <source>
        <dbReference type="EMBL" id="CAL5228462.1"/>
    </source>
</evidence>
<dbReference type="PROSITE" id="PS50158">
    <property type="entry name" value="ZF_CCHC"/>
    <property type="match status" value="1"/>
</dbReference>
<evidence type="ECO:0000256" key="6">
    <source>
        <dbReference type="ARBA" id="ARBA00034617"/>
    </source>
</evidence>
<feature type="region of interest" description="Disordered" evidence="9">
    <location>
        <begin position="464"/>
        <end position="489"/>
    </location>
</feature>
<evidence type="ECO:0000256" key="4">
    <source>
        <dbReference type="ARBA" id="ARBA00022806"/>
    </source>
</evidence>
<feature type="compositionally biased region" description="Basic and acidic residues" evidence="9">
    <location>
        <begin position="1"/>
        <end position="10"/>
    </location>
</feature>
<dbReference type="Pfam" id="PF00271">
    <property type="entry name" value="Helicase_C"/>
    <property type="match status" value="1"/>
</dbReference>
<dbReference type="InterPro" id="IPR036361">
    <property type="entry name" value="SAP_dom_sf"/>
</dbReference>
<comment type="catalytic activity">
    <reaction evidence="6">
        <text>Couples ATP hydrolysis with the unwinding of duplex DNA by translocating in the 3'-5' direction.</text>
        <dbReference type="EC" id="5.6.2.4"/>
    </reaction>
</comment>